<comment type="caution">
    <text evidence="1">The sequence shown here is derived from an EMBL/GenBank/DDBJ whole genome shotgun (WGS) entry which is preliminary data.</text>
</comment>
<proteinExistence type="predicted"/>
<dbReference type="RefSeq" id="WP_380113411.1">
    <property type="nucleotide sequence ID" value="NZ_JBHSIU010000008.1"/>
</dbReference>
<dbReference type="Proteomes" id="UP001595912">
    <property type="component" value="Unassembled WGS sequence"/>
</dbReference>
<keyword evidence="2" id="KW-1185">Reference proteome</keyword>
<evidence type="ECO:0000313" key="2">
    <source>
        <dbReference type="Proteomes" id="UP001595912"/>
    </source>
</evidence>
<dbReference type="EMBL" id="JBHSIU010000008">
    <property type="protein sequence ID" value="MFC4997178.1"/>
    <property type="molecule type" value="Genomic_DNA"/>
</dbReference>
<sequence length="125" mass="13836">MTVFPEAEIAARVPAATISTRLLEDGATTFTVVGLDDDDPSLIVIASPTAPDAMVLCAEYTFEGVRRDDVADLVAAILQYNARLTITRGLWRFTQLSVPTAHDTYVAGRRYKHDLEPWEQRLLVT</sequence>
<evidence type="ECO:0000313" key="1">
    <source>
        <dbReference type="EMBL" id="MFC4997178.1"/>
    </source>
</evidence>
<name>A0ABV9VLJ7_9ACTN</name>
<evidence type="ECO:0008006" key="3">
    <source>
        <dbReference type="Google" id="ProtNLM"/>
    </source>
</evidence>
<reference evidence="2" key="1">
    <citation type="journal article" date="2019" name="Int. J. Syst. Evol. Microbiol.">
        <title>The Global Catalogue of Microorganisms (GCM) 10K type strain sequencing project: providing services to taxonomists for standard genome sequencing and annotation.</title>
        <authorList>
            <consortium name="The Broad Institute Genomics Platform"/>
            <consortium name="The Broad Institute Genome Sequencing Center for Infectious Disease"/>
            <person name="Wu L."/>
            <person name="Ma J."/>
        </authorList>
    </citation>
    <scope>NUCLEOTIDE SEQUENCE [LARGE SCALE GENOMIC DNA]</scope>
    <source>
        <strain evidence="2">CGMCC 4.7152</strain>
    </source>
</reference>
<gene>
    <name evidence="1" type="ORF">ACFPIJ_04995</name>
</gene>
<organism evidence="1 2">
    <name type="scientific">Dactylosporangium cerinum</name>
    <dbReference type="NCBI Taxonomy" id="1434730"/>
    <lineage>
        <taxon>Bacteria</taxon>
        <taxon>Bacillati</taxon>
        <taxon>Actinomycetota</taxon>
        <taxon>Actinomycetes</taxon>
        <taxon>Micromonosporales</taxon>
        <taxon>Micromonosporaceae</taxon>
        <taxon>Dactylosporangium</taxon>
    </lineage>
</organism>
<protein>
    <recommendedName>
        <fullName evidence="3">DUF3168 domain-containing protein</fullName>
    </recommendedName>
</protein>
<accession>A0ABV9VLJ7</accession>